<comment type="similarity">
    <text evidence="2">Belongs to the oxygen-dependent FAD-linked oxidoreductase family.</text>
</comment>
<dbReference type="InterPro" id="IPR016169">
    <property type="entry name" value="FAD-bd_PCMH_sub2"/>
</dbReference>
<keyword evidence="4" id="KW-0274">FAD</keyword>
<dbReference type="PROSITE" id="PS51387">
    <property type="entry name" value="FAD_PCMH"/>
    <property type="match status" value="1"/>
</dbReference>
<protein>
    <submittedName>
        <fullName evidence="7">FAD linked oxidase domain protein</fullName>
    </submittedName>
</protein>
<dbReference type="GO" id="GO:0071949">
    <property type="term" value="F:FAD binding"/>
    <property type="evidence" value="ECO:0007669"/>
    <property type="project" value="InterPro"/>
</dbReference>
<dbReference type="GO" id="GO:0016491">
    <property type="term" value="F:oxidoreductase activity"/>
    <property type="evidence" value="ECO:0007669"/>
    <property type="project" value="UniProtKB-KW"/>
</dbReference>
<evidence type="ECO:0000256" key="3">
    <source>
        <dbReference type="ARBA" id="ARBA00022630"/>
    </source>
</evidence>
<dbReference type="STRING" id="469383.Cwoe_2404"/>
<sequence length="495" mass="53887" precursor="true">MTASTRRQFLRSAAAAAAASQLPLQQAVAAPARSRRAATGARVSERAWRELERRLRGRVLRPGEAGYARASLPFNRRYADTTPAGIARCTGEDDVREAVVWAREHDVPLAARSGGHSYAGYSTTRGLLIDLGAMRSVRVDDEAGTVLAQAGARNTGLYAALQPYDVAISAGRCPTVGIGGLALGGGFGFSSRALGLTRDSLVETRLVTASGRILRITRDRHPDLFWALRGGGGGNFGISTQFRFRTSPVSSVGLYDLTWDAEHAPKVMLALETMMRDAPHTLSCRMGMGSNGRDAPTVTALGQLFGPVAQLRELLAPVLAVARPRRSLIARRTFWQAKDHFFHNTPVDRFAVKSSFVEGPLTEQALDVIARGVRRYPGSTNADGGGVALYAWGGRIGRVPAGATAFVHRHASWLMAYDASWTARDSRSTVARNLDWLGGFAEELRPHVSGSAYQNFIDRSQRDWRRAYYGSNFERLAAVKRRVDPDDLFSFRQGV</sequence>
<reference evidence="8" key="2">
    <citation type="submission" date="2010-01" db="EMBL/GenBank/DDBJ databases">
        <title>The complete genome of Conexibacter woesei DSM 14684.</title>
        <authorList>
            <consortium name="US DOE Joint Genome Institute (JGI-PGF)"/>
            <person name="Lucas S."/>
            <person name="Copeland A."/>
            <person name="Lapidus A."/>
            <person name="Glavina del Rio T."/>
            <person name="Dalin E."/>
            <person name="Tice H."/>
            <person name="Bruce D."/>
            <person name="Goodwin L."/>
            <person name="Pitluck S."/>
            <person name="Kyrpides N."/>
            <person name="Mavromatis K."/>
            <person name="Ivanova N."/>
            <person name="Mikhailova N."/>
            <person name="Chertkov O."/>
            <person name="Brettin T."/>
            <person name="Detter J.C."/>
            <person name="Han C."/>
            <person name="Larimer F."/>
            <person name="Land M."/>
            <person name="Hauser L."/>
            <person name="Markowitz V."/>
            <person name="Cheng J.-F."/>
            <person name="Hugenholtz P."/>
            <person name="Woyke T."/>
            <person name="Wu D."/>
            <person name="Pukall R."/>
            <person name="Steenblock K."/>
            <person name="Schneider S."/>
            <person name="Klenk H.-P."/>
            <person name="Eisen J.A."/>
        </authorList>
    </citation>
    <scope>NUCLEOTIDE SEQUENCE [LARGE SCALE GENOMIC DNA]</scope>
    <source>
        <strain evidence="8">DSM 14684 / CIP 108061 / JCM 11494 / NBRC 100937 / ID131577</strain>
    </source>
</reference>
<organism evidence="7 8">
    <name type="scientific">Conexibacter woesei (strain DSM 14684 / CCUG 47730 / CIP 108061 / JCM 11494 / NBRC 100937 / ID131577)</name>
    <dbReference type="NCBI Taxonomy" id="469383"/>
    <lineage>
        <taxon>Bacteria</taxon>
        <taxon>Bacillati</taxon>
        <taxon>Actinomycetota</taxon>
        <taxon>Thermoleophilia</taxon>
        <taxon>Solirubrobacterales</taxon>
        <taxon>Conexibacteraceae</taxon>
        <taxon>Conexibacter</taxon>
    </lineage>
</organism>
<dbReference type="Pfam" id="PF01565">
    <property type="entry name" value="FAD_binding_4"/>
    <property type="match status" value="1"/>
</dbReference>
<dbReference type="HOGENOM" id="CLU_018354_10_2_11"/>
<dbReference type="InterPro" id="IPR016167">
    <property type="entry name" value="FAD-bd_PCMH_sub1"/>
</dbReference>
<dbReference type="AlphaFoldDB" id="D3F7G5"/>
<dbReference type="Gene3D" id="3.30.465.10">
    <property type="match status" value="1"/>
</dbReference>
<evidence type="ECO:0000256" key="1">
    <source>
        <dbReference type="ARBA" id="ARBA00001974"/>
    </source>
</evidence>
<keyword evidence="8" id="KW-1185">Reference proteome</keyword>
<evidence type="ECO:0000259" key="6">
    <source>
        <dbReference type="PROSITE" id="PS51387"/>
    </source>
</evidence>
<dbReference type="Gene3D" id="3.40.462.20">
    <property type="match status" value="1"/>
</dbReference>
<keyword evidence="3" id="KW-0285">Flavoprotein</keyword>
<dbReference type="InterPro" id="IPR016166">
    <property type="entry name" value="FAD-bd_PCMH"/>
</dbReference>
<evidence type="ECO:0000256" key="2">
    <source>
        <dbReference type="ARBA" id="ARBA00005466"/>
    </source>
</evidence>
<dbReference type="PANTHER" id="PTHR42973">
    <property type="entry name" value="BINDING OXIDOREDUCTASE, PUTATIVE (AFU_ORTHOLOGUE AFUA_1G17690)-RELATED"/>
    <property type="match status" value="1"/>
</dbReference>
<dbReference type="InterPro" id="IPR006311">
    <property type="entry name" value="TAT_signal"/>
</dbReference>
<dbReference type="PROSITE" id="PS51318">
    <property type="entry name" value="TAT"/>
    <property type="match status" value="1"/>
</dbReference>
<dbReference type="RefSeq" id="WP_012933878.1">
    <property type="nucleotide sequence ID" value="NC_013739.1"/>
</dbReference>
<proteinExistence type="inferred from homology"/>
<dbReference type="PROSITE" id="PS00862">
    <property type="entry name" value="OX2_COVAL_FAD"/>
    <property type="match status" value="1"/>
</dbReference>
<dbReference type="InterPro" id="IPR006094">
    <property type="entry name" value="Oxid_FAD_bind_N"/>
</dbReference>
<gene>
    <name evidence="7" type="ordered locus">Cwoe_2404</name>
</gene>
<dbReference type="PANTHER" id="PTHR42973:SF39">
    <property type="entry name" value="FAD-BINDING PCMH-TYPE DOMAIN-CONTAINING PROTEIN"/>
    <property type="match status" value="1"/>
</dbReference>
<evidence type="ECO:0000313" key="8">
    <source>
        <dbReference type="Proteomes" id="UP000008229"/>
    </source>
</evidence>
<dbReference type="InterPro" id="IPR006093">
    <property type="entry name" value="Oxy_OxRdtase_FAD_BS"/>
</dbReference>
<dbReference type="eggNOG" id="COG0277">
    <property type="taxonomic scope" value="Bacteria"/>
</dbReference>
<dbReference type="EMBL" id="CP001854">
    <property type="protein sequence ID" value="ADB50827.1"/>
    <property type="molecule type" value="Genomic_DNA"/>
</dbReference>
<keyword evidence="5" id="KW-0560">Oxidoreductase</keyword>
<dbReference type="Proteomes" id="UP000008229">
    <property type="component" value="Chromosome"/>
</dbReference>
<dbReference type="InterPro" id="IPR050416">
    <property type="entry name" value="FAD-linked_Oxidoreductase"/>
</dbReference>
<dbReference type="KEGG" id="cwo:Cwoe_2404"/>
<reference evidence="7 8" key="1">
    <citation type="journal article" date="2010" name="Stand. Genomic Sci.">
        <title>Complete genome sequence of Conexibacter woesei type strain (ID131577).</title>
        <authorList>
            <person name="Pukall R."/>
            <person name="Lapidus A."/>
            <person name="Glavina Del Rio T."/>
            <person name="Copeland A."/>
            <person name="Tice H."/>
            <person name="Cheng J.-F."/>
            <person name="Lucas S."/>
            <person name="Chen F."/>
            <person name="Nolan M."/>
            <person name="Bruce D."/>
            <person name="Goodwin L."/>
            <person name="Pitluck S."/>
            <person name="Mavromatis K."/>
            <person name="Ivanova N."/>
            <person name="Ovchinnikova G."/>
            <person name="Pati A."/>
            <person name="Chen A."/>
            <person name="Palaniappan K."/>
            <person name="Land M."/>
            <person name="Hauser L."/>
            <person name="Chang Y.-J."/>
            <person name="Jeffries C.D."/>
            <person name="Chain P."/>
            <person name="Meincke L."/>
            <person name="Sims D."/>
            <person name="Brettin T."/>
            <person name="Detter J.C."/>
            <person name="Rohde M."/>
            <person name="Goeker M."/>
            <person name="Bristow J."/>
            <person name="Eisen J.A."/>
            <person name="Markowitz V."/>
            <person name="Kyrpides N.C."/>
            <person name="Klenk H.-P."/>
            <person name="Hugenholtz P."/>
        </authorList>
    </citation>
    <scope>NUCLEOTIDE SEQUENCE [LARGE SCALE GENOMIC DNA]</scope>
    <source>
        <strain evidence="8">DSM 14684 / CIP 108061 / JCM 11494 / NBRC 100937 / ID131577</strain>
    </source>
</reference>
<feature type="domain" description="FAD-binding PCMH-type" evidence="6">
    <location>
        <begin position="79"/>
        <end position="249"/>
    </location>
</feature>
<dbReference type="Pfam" id="PF08031">
    <property type="entry name" value="BBE"/>
    <property type="match status" value="1"/>
</dbReference>
<dbReference type="OrthoDB" id="545125at2"/>
<name>D3F7G5_CONWI</name>
<accession>D3F7G5</accession>
<dbReference type="Gene3D" id="3.30.43.10">
    <property type="entry name" value="Uridine Diphospho-n-acetylenolpyruvylglucosamine Reductase, domain 2"/>
    <property type="match status" value="1"/>
</dbReference>
<dbReference type="SUPFAM" id="SSF56176">
    <property type="entry name" value="FAD-binding/transporter-associated domain-like"/>
    <property type="match status" value="1"/>
</dbReference>
<evidence type="ECO:0000313" key="7">
    <source>
        <dbReference type="EMBL" id="ADB50827.1"/>
    </source>
</evidence>
<dbReference type="InterPro" id="IPR012951">
    <property type="entry name" value="BBE"/>
</dbReference>
<comment type="cofactor">
    <cofactor evidence="1">
        <name>FAD</name>
        <dbReference type="ChEBI" id="CHEBI:57692"/>
    </cofactor>
</comment>
<evidence type="ECO:0000256" key="4">
    <source>
        <dbReference type="ARBA" id="ARBA00022827"/>
    </source>
</evidence>
<evidence type="ECO:0000256" key="5">
    <source>
        <dbReference type="ARBA" id="ARBA00023002"/>
    </source>
</evidence>
<dbReference type="InterPro" id="IPR036318">
    <property type="entry name" value="FAD-bd_PCMH-like_sf"/>
</dbReference>